<gene>
    <name evidence="13" type="ORF">OGAPHI_005778</name>
</gene>
<dbReference type="Proteomes" id="UP000769157">
    <property type="component" value="Unassembled WGS sequence"/>
</dbReference>
<reference evidence="13" key="2">
    <citation type="submission" date="2021-01" db="EMBL/GenBank/DDBJ databases">
        <authorList>
            <person name="Schikora-Tamarit M.A."/>
        </authorList>
    </citation>
    <scope>NUCLEOTIDE SEQUENCE</scope>
    <source>
        <strain evidence="13">CBS6075</strain>
    </source>
</reference>
<dbReference type="GO" id="GO:0005743">
    <property type="term" value="C:mitochondrial inner membrane"/>
    <property type="evidence" value="ECO:0007669"/>
    <property type="project" value="UniProtKB-SubCell"/>
</dbReference>
<reference evidence="13" key="1">
    <citation type="journal article" date="2021" name="Open Biol.">
        <title>Shared evolutionary footprints suggest mitochondrial oxidative damage underlies multiple complex I losses in fungi.</title>
        <authorList>
            <person name="Schikora-Tamarit M.A."/>
            <person name="Marcet-Houben M."/>
            <person name="Nosek J."/>
            <person name="Gabaldon T."/>
        </authorList>
    </citation>
    <scope>NUCLEOTIDE SEQUENCE</scope>
    <source>
        <strain evidence="13">CBS6075</strain>
    </source>
</reference>
<keyword evidence="14" id="KW-1185">Reference proteome</keyword>
<sequence>MAIENPALQMLGIRRLKLPSRNWMIFWTVVSAVGGGVAYDKYQQSVLRTQYMEKAKYLGERPFQPNELPRKLRIYVAPPPNDFLSEGLKYLRRFCKPILNSASIDFDIYTAERQGDIRHAVAEEIRQLRRAAVAKPEQPSAANGASEDPEETKPLKELYQPSDVLGISKCIKPQPLVFEDANVPPEQAGGIITIGRGAYKEYINGVHEGLLGPLEKPEKPEQEKKEAFPEENQSAEDTEPKKEAPPVIDSYVDTKLYSSLPLAPELDINNLRDANGVPFFFTQPVLPLQNYNVAGFTKQPERLYRFYTKRHQLVEYNEQLWGLITKNSRPFTESDLGLLQDEENDWPKRFVKESREKGTEWTQPFVGDPRVLELLRVYEKPSDVNSA</sequence>
<evidence type="ECO:0000256" key="5">
    <source>
        <dbReference type="ARBA" id="ARBA00022692"/>
    </source>
</evidence>
<evidence type="ECO:0000256" key="8">
    <source>
        <dbReference type="ARBA" id="ARBA00022989"/>
    </source>
</evidence>
<keyword evidence="10" id="KW-0496">Mitochondrion</keyword>
<dbReference type="GeneID" id="70237742"/>
<keyword evidence="7" id="KW-0653">Protein transport</keyword>
<evidence type="ECO:0000256" key="3">
    <source>
        <dbReference type="ARBA" id="ARBA00020796"/>
    </source>
</evidence>
<evidence type="ECO:0000313" key="14">
    <source>
        <dbReference type="Proteomes" id="UP000769157"/>
    </source>
</evidence>
<accession>A0A9P8T2A8</accession>
<protein>
    <recommendedName>
        <fullName evidence="3">Mitochondrial import inner membrane translocase subunit TIM54</fullName>
    </recommendedName>
</protein>
<feature type="region of interest" description="Disordered" evidence="12">
    <location>
        <begin position="211"/>
        <end position="247"/>
    </location>
</feature>
<dbReference type="InterPro" id="IPR021056">
    <property type="entry name" value="Mt_import_IM_translocase_Tim54"/>
</dbReference>
<organism evidence="13 14">
    <name type="scientific">Ogataea philodendri</name>
    <dbReference type="NCBI Taxonomy" id="1378263"/>
    <lineage>
        <taxon>Eukaryota</taxon>
        <taxon>Fungi</taxon>
        <taxon>Dikarya</taxon>
        <taxon>Ascomycota</taxon>
        <taxon>Saccharomycotina</taxon>
        <taxon>Pichiomycetes</taxon>
        <taxon>Pichiales</taxon>
        <taxon>Pichiaceae</taxon>
        <taxon>Ogataea</taxon>
    </lineage>
</organism>
<feature type="compositionally biased region" description="Basic and acidic residues" evidence="12">
    <location>
        <begin position="215"/>
        <end position="228"/>
    </location>
</feature>
<comment type="caution">
    <text evidence="13">The sequence shown here is derived from an EMBL/GenBank/DDBJ whole genome shotgun (WGS) entry which is preliminary data.</text>
</comment>
<comment type="similarity">
    <text evidence="2">Belongs to the TIM54 family.</text>
</comment>
<evidence type="ECO:0000313" key="13">
    <source>
        <dbReference type="EMBL" id="KAH3662526.1"/>
    </source>
</evidence>
<dbReference type="AlphaFoldDB" id="A0A9P8T2A8"/>
<comment type="subcellular location">
    <subcellularLocation>
        <location evidence="1">Mitochondrion inner membrane</location>
        <topology evidence="1">Single-pass membrane protein</topology>
    </subcellularLocation>
</comment>
<evidence type="ECO:0000256" key="2">
    <source>
        <dbReference type="ARBA" id="ARBA00006355"/>
    </source>
</evidence>
<evidence type="ECO:0000256" key="7">
    <source>
        <dbReference type="ARBA" id="ARBA00022927"/>
    </source>
</evidence>
<dbReference type="Pfam" id="PF11711">
    <property type="entry name" value="Tim54"/>
    <property type="match status" value="1"/>
</dbReference>
<evidence type="ECO:0000256" key="12">
    <source>
        <dbReference type="SAM" id="MobiDB-lite"/>
    </source>
</evidence>
<evidence type="ECO:0000256" key="4">
    <source>
        <dbReference type="ARBA" id="ARBA00022448"/>
    </source>
</evidence>
<keyword evidence="9" id="KW-0811">Translocation</keyword>
<dbReference type="EMBL" id="JAEUBE010000378">
    <property type="protein sequence ID" value="KAH3662526.1"/>
    <property type="molecule type" value="Genomic_DNA"/>
</dbReference>
<keyword evidence="8" id="KW-1133">Transmembrane helix</keyword>
<keyword evidence="6" id="KW-0999">Mitochondrion inner membrane</keyword>
<keyword evidence="5" id="KW-0812">Transmembrane</keyword>
<evidence type="ECO:0000256" key="6">
    <source>
        <dbReference type="ARBA" id="ARBA00022792"/>
    </source>
</evidence>
<evidence type="ECO:0000256" key="9">
    <source>
        <dbReference type="ARBA" id="ARBA00023010"/>
    </source>
</evidence>
<evidence type="ECO:0000256" key="1">
    <source>
        <dbReference type="ARBA" id="ARBA00004434"/>
    </source>
</evidence>
<name>A0A9P8T2A8_9ASCO</name>
<dbReference type="RefSeq" id="XP_046059615.1">
    <property type="nucleotide sequence ID" value="XM_046206996.1"/>
</dbReference>
<keyword evidence="11" id="KW-0472">Membrane</keyword>
<evidence type="ECO:0000256" key="10">
    <source>
        <dbReference type="ARBA" id="ARBA00023128"/>
    </source>
</evidence>
<proteinExistence type="inferred from homology"/>
<dbReference type="GO" id="GO:0015031">
    <property type="term" value="P:protein transport"/>
    <property type="evidence" value="ECO:0007669"/>
    <property type="project" value="UniProtKB-KW"/>
</dbReference>
<evidence type="ECO:0000256" key="11">
    <source>
        <dbReference type="ARBA" id="ARBA00023136"/>
    </source>
</evidence>
<keyword evidence="4" id="KW-0813">Transport</keyword>
<dbReference type="OrthoDB" id="5598305at2759"/>
<feature type="region of interest" description="Disordered" evidence="12">
    <location>
        <begin position="132"/>
        <end position="153"/>
    </location>
</feature>